<feature type="transmembrane region" description="Helical" evidence="8">
    <location>
        <begin position="137"/>
        <end position="155"/>
    </location>
</feature>
<evidence type="ECO:0000256" key="6">
    <source>
        <dbReference type="ARBA" id="ARBA00023136"/>
    </source>
</evidence>
<feature type="transmembrane region" description="Helical" evidence="8">
    <location>
        <begin position="216"/>
        <end position="238"/>
    </location>
</feature>
<dbReference type="InterPro" id="IPR050586">
    <property type="entry name" value="CPA3_Na-H_Antiporter_D"/>
</dbReference>
<feature type="transmembrane region" description="Helical" evidence="8">
    <location>
        <begin position="36"/>
        <end position="57"/>
    </location>
</feature>
<comment type="subcellular location">
    <subcellularLocation>
        <location evidence="1">Cell membrane</location>
        <topology evidence="1">Multi-pass membrane protein</topology>
    </subcellularLocation>
    <subcellularLocation>
        <location evidence="7">Membrane</location>
        <topology evidence="7">Multi-pass membrane protein</topology>
    </subcellularLocation>
</comment>
<evidence type="ECO:0000256" key="2">
    <source>
        <dbReference type="ARBA" id="ARBA00005346"/>
    </source>
</evidence>
<dbReference type="EMBL" id="CP120373">
    <property type="protein sequence ID" value="WEX89100.1"/>
    <property type="molecule type" value="Genomic_DNA"/>
</dbReference>
<dbReference type="PANTHER" id="PTHR42703:SF1">
    <property type="entry name" value="NA(+)_H(+) ANTIPORTER SUBUNIT D1"/>
    <property type="match status" value="1"/>
</dbReference>
<dbReference type="PANTHER" id="PTHR42703">
    <property type="entry name" value="NADH DEHYDROGENASE"/>
    <property type="match status" value="1"/>
</dbReference>
<comment type="similarity">
    <text evidence="2">Belongs to the CPA3 antiporters (TC 2.A.63) subunit D family.</text>
</comment>
<protein>
    <submittedName>
        <fullName evidence="10">Monovalent cation/H+ antiporter subunit D</fullName>
    </submittedName>
</protein>
<evidence type="ECO:0000256" key="5">
    <source>
        <dbReference type="ARBA" id="ARBA00022989"/>
    </source>
</evidence>
<feature type="transmembrane region" description="Helical" evidence="8">
    <location>
        <begin position="311"/>
        <end position="332"/>
    </location>
</feature>
<dbReference type="RefSeq" id="WP_280661085.1">
    <property type="nucleotide sequence ID" value="NZ_CP120373.1"/>
</dbReference>
<dbReference type="Pfam" id="PF00361">
    <property type="entry name" value="Proton_antipo_M"/>
    <property type="match status" value="1"/>
</dbReference>
<feature type="transmembrane region" description="Helical" evidence="8">
    <location>
        <begin position="286"/>
        <end position="304"/>
    </location>
</feature>
<feature type="transmembrane region" description="Helical" evidence="8">
    <location>
        <begin position="112"/>
        <end position="131"/>
    </location>
</feature>
<evidence type="ECO:0000256" key="4">
    <source>
        <dbReference type="ARBA" id="ARBA00022692"/>
    </source>
</evidence>
<feature type="transmembrane region" description="Helical" evidence="8">
    <location>
        <begin position="6"/>
        <end position="24"/>
    </location>
</feature>
<feature type="domain" description="NADH:quinone oxidoreductase/Mrp antiporter transmembrane" evidence="9">
    <location>
        <begin position="134"/>
        <end position="441"/>
    </location>
</feature>
<keyword evidence="3" id="KW-1003">Cell membrane</keyword>
<reference evidence="10 11" key="1">
    <citation type="submission" date="2023-03" db="EMBL/GenBank/DDBJ databases">
        <authorList>
            <person name="Kaur S."/>
            <person name="Espinosa-Saiz D."/>
            <person name="Velazquez E."/>
            <person name="Menendez E."/>
            <person name="diCenzo G.C."/>
        </authorList>
    </citation>
    <scope>NUCLEOTIDE SEQUENCE [LARGE SCALE GENOMIC DNA]</scope>
    <source>
        <strain evidence="10 11">LMG 24692</strain>
    </source>
</reference>
<feature type="transmembrane region" description="Helical" evidence="8">
    <location>
        <begin position="77"/>
        <end position="100"/>
    </location>
</feature>
<keyword evidence="6 8" id="KW-0472">Membrane</keyword>
<gene>
    <name evidence="10" type="ORF">PZN02_001644</name>
</gene>
<evidence type="ECO:0000256" key="3">
    <source>
        <dbReference type="ARBA" id="ARBA00022475"/>
    </source>
</evidence>
<accession>A0ABY8DDZ5</accession>
<sequence>MTDWLQHLLILTILLPLAVGAALIPVDERNRMLKGVFGFGSTLIVFVVAMILMRIAANAGNQPGTGIYQLGNWPAPFGIVLVLDRLSALMLCLTAGLALAAQVYSMARWHTAGHHFHSLFQLLIAGLNGAFLTGDLFNLFVFFEMMLAASYGLLLHGSGPMRVKAGLHYIAINLAASSLFLIGVSLIYGVTGTLNMADLATKLATLTPDNRQLVEAGAAILGIAFLVKAGMWPLSFWLPPAYAAATPPVAAVFAILTKVGVYIIVRLHFLVFGAAAGASAGFGQDWLVAGGMLTIAFGAIGVLASQAMGRLAGYSVLVSSGTLLAAIGLGHAGMLAGALFYLVSSTLTISAFFLLIELVDRGRDAGADVLAVTMEAYGDFDEDEEEEEVGVAIPGTMAVLGLCFCLCAVLLSGLPPLSGFVAKFAILRGLFDMPGTDLATAMSAADWTYVVLLILSGLAAMIAMNRIGIRTFWASIEGTVPRVFVIEITPVVVLLAACIFLSLQAGPAMRYMQATADDLLNPLFQSERILSAPRAGGQ</sequence>
<keyword evidence="11" id="KW-1185">Reference proteome</keyword>
<evidence type="ECO:0000313" key="11">
    <source>
        <dbReference type="Proteomes" id="UP001229355"/>
    </source>
</evidence>
<dbReference type="NCBIfam" id="NF009309">
    <property type="entry name" value="PRK12666.1"/>
    <property type="match status" value="1"/>
</dbReference>
<evidence type="ECO:0000256" key="7">
    <source>
        <dbReference type="RuleBase" id="RU000320"/>
    </source>
</evidence>
<dbReference type="Proteomes" id="UP001229355">
    <property type="component" value="Chromosome 1"/>
</dbReference>
<proteinExistence type="inferred from homology"/>
<keyword evidence="5 8" id="KW-1133">Transmembrane helix</keyword>
<keyword evidence="4 7" id="KW-0812">Transmembrane</keyword>
<feature type="transmembrane region" description="Helical" evidence="8">
    <location>
        <begin position="338"/>
        <end position="356"/>
    </location>
</feature>
<feature type="transmembrane region" description="Helical" evidence="8">
    <location>
        <begin position="399"/>
        <end position="427"/>
    </location>
</feature>
<evidence type="ECO:0000256" key="1">
    <source>
        <dbReference type="ARBA" id="ARBA00004651"/>
    </source>
</evidence>
<evidence type="ECO:0000313" key="10">
    <source>
        <dbReference type="EMBL" id="WEX89100.1"/>
    </source>
</evidence>
<feature type="transmembrane region" description="Helical" evidence="8">
    <location>
        <begin position="484"/>
        <end position="503"/>
    </location>
</feature>
<feature type="transmembrane region" description="Helical" evidence="8">
    <location>
        <begin position="447"/>
        <end position="464"/>
    </location>
</feature>
<evidence type="ECO:0000256" key="8">
    <source>
        <dbReference type="SAM" id="Phobius"/>
    </source>
</evidence>
<feature type="transmembrane region" description="Helical" evidence="8">
    <location>
        <begin position="167"/>
        <end position="190"/>
    </location>
</feature>
<name>A0ABY8DDZ5_9HYPH</name>
<dbReference type="InterPro" id="IPR001750">
    <property type="entry name" value="ND/Mrp_TM"/>
</dbReference>
<feature type="transmembrane region" description="Helical" evidence="8">
    <location>
        <begin position="250"/>
        <end position="274"/>
    </location>
</feature>
<evidence type="ECO:0000259" key="9">
    <source>
        <dbReference type="Pfam" id="PF00361"/>
    </source>
</evidence>
<organism evidence="10 11">
    <name type="scientific">Sinorhizobium garamanticum</name>
    <dbReference type="NCBI Taxonomy" id="680247"/>
    <lineage>
        <taxon>Bacteria</taxon>
        <taxon>Pseudomonadati</taxon>
        <taxon>Pseudomonadota</taxon>
        <taxon>Alphaproteobacteria</taxon>
        <taxon>Hyphomicrobiales</taxon>
        <taxon>Rhizobiaceae</taxon>
        <taxon>Sinorhizobium/Ensifer group</taxon>
        <taxon>Sinorhizobium</taxon>
    </lineage>
</organism>